<sequence length="264" mass="27910">MGQNTSKPIIVVKIGGRPAASMERLDSLMKDMAELGAQYHFALVHGGGAEVSELTRHFGLEPQFIDGIRMTTQEEMRLVDMVLGGSMNTRLLRRACLAGLEAVGLSGVDGGLFQCQSIGESPDGRINRTGRVVSVNPRVVAHQFAGGFTPILSSISVDDQGEGLNINADDAALALAEALQARSLIFISDIPGVLKADEVIHSLTPRGIEEEIKSGVIQGGMIPKVRASAGALSQGVEAVTIGDYHNQGDLDLLIRGSKGTKITR</sequence>
<comment type="pathway">
    <text evidence="1">Amino-acid biosynthesis; L-arginine biosynthesis; N(2)-acetyl-L-ornithine from L-glutamate: step 2/4.</text>
</comment>
<evidence type="ECO:0000256" key="8">
    <source>
        <dbReference type="ARBA" id="ARBA00022777"/>
    </source>
</evidence>
<dbReference type="Proteomes" id="UP000029692">
    <property type="component" value="Unassembled WGS sequence"/>
</dbReference>
<dbReference type="EC" id="2.7.2.8" evidence="2"/>
<dbReference type="GO" id="GO:0005524">
    <property type="term" value="F:ATP binding"/>
    <property type="evidence" value="ECO:0007669"/>
    <property type="project" value="UniProtKB-KW"/>
</dbReference>
<dbReference type="Pfam" id="PF00696">
    <property type="entry name" value="AA_kinase"/>
    <property type="match status" value="1"/>
</dbReference>
<evidence type="ECO:0000256" key="6">
    <source>
        <dbReference type="ARBA" id="ARBA00022679"/>
    </source>
</evidence>
<evidence type="ECO:0000256" key="1">
    <source>
        <dbReference type="ARBA" id="ARBA00004828"/>
    </source>
</evidence>
<dbReference type="SUPFAM" id="SSF53633">
    <property type="entry name" value="Carbamate kinase-like"/>
    <property type="match status" value="1"/>
</dbReference>
<dbReference type="GO" id="GO:0005737">
    <property type="term" value="C:cytoplasm"/>
    <property type="evidence" value="ECO:0007669"/>
    <property type="project" value="InterPro"/>
</dbReference>
<evidence type="ECO:0000313" key="14">
    <source>
        <dbReference type="EMBL" id="KGE73458.1"/>
    </source>
</evidence>
<keyword evidence="6" id="KW-0808">Transferase</keyword>
<dbReference type="InterPro" id="IPR004662">
    <property type="entry name" value="AcgluKinase_fam"/>
</dbReference>
<evidence type="ECO:0000256" key="3">
    <source>
        <dbReference type="ARBA" id="ARBA00021197"/>
    </source>
</evidence>
<gene>
    <name evidence="14" type="ORF">DC28_03495</name>
</gene>
<dbReference type="NCBIfam" id="TIGR00761">
    <property type="entry name" value="argB"/>
    <property type="match status" value="1"/>
</dbReference>
<organism evidence="14 15">
    <name type="scientific">Spirochaeta lutea</name>
    <dbReference type="NCBI Taxonomy" id="1480694"/>
    <lineage>
        <taxon>Bacteria</taxon>
        <taxon>Pseudomonadati</taxon>
        <taxon>Spirochaetota</taxon>
        <taxon>Spirochaetia</taxon>
        <taxon>Spirochaetales</taxon>
        <taxon>Spirochaetaceae</taxon>
        <taxon>Spirochaeta</taxon>
    </lineage>
</organism>
<dbReference type="PIRSF" id="PIRSF000728">
    <property type="entry name" value="NAGK"/>
    <property type="match status" value="1"/>
</dbReference>
<keyword evidence="15" id="KW-1185">Reference proteome</keyword>
<evidence type="ECO:0000313" key="15">
    <source>
        <dbReference type="Proteomes" id="UP000029692"/>
    </source>
</evidence>
<dbReference type="Gene3D" id="3.40.1160.10">
    <property type="entry name" value="Acetylglutamate kinase-like"/>
    <property type="match status" value="1"/>
</dbReference>
<keyword evidence="4" id="KW-0055">Arginine biosynthesis</keyword>
<evidence type="ECO:0000256" key="9">
    <source>
        <dbReference type="ARBA" id="ARBA00022840"/>
    </source>
</evidence>
<feature type="domain" description="Aspartate/glutamate/uridylate kinase" evidence="13">
    <location>
        <begin position="9"/>
        <end position="241"/>
    </location>
</feature>
<proteinExistence type="predicted"/>
<comment type="caution">
    <text evidence="14">The sequence shown here is derived from an EMBL/GenBank/DDBJ whole genome shotgun (WGS) entry which is preliminary data.</text>
</comment>
<reference evidence="14 15" key="1">
    <citation type="submission" date="2014-05" db="EMBL/GenBank/DDBJ databases">
        <title>De novo Genome Sequence of Spirocheata sp.</title>
        <authorList>
            <person name="Shivani Y."/>
            <person name="Subhash Y."/>
            <person name="Tushar L."/>
            <person name="Sasikala C."/>
            <person name="Ramana C.V."/>
        </authorList>
    </citation>
    <scope>NUCLEOTIDE SEQUENCE [LARGE SCALE GENOMIC DNA]</scope>
    <source>
        <strain evidence="14 15">JC230</strain>
    </source>
</reference>
<keyword evidence="5" id="KW-0028">Amino-acid biosynthesis</keyword>
<evidence type="ECO:0000256" key="4">
    <source>
        <dbReference type="ARBA" id="ARBA00022571"/>
    </source>
</evidence>
<keyword evidence="7" id="KW-0547">Nucleotide-binding</keyword>
<dbReference type="GO" id="GO:0003991">
    <property type="term" value="F:acetylglutamate kinase activity"/>
    <property type="evidence" value="ECO:0007669"/>
    <property type="project" value="UniProtKB-EC"/>
</dbReference>
<dbReference type="CDD" id="cd04238">
    <property type="entry name" value="AAK_NAGK-like"/>
    <property type="match status" value="1"/>
</dbReference>
<evidence type="ECO:0000256" key="11">
    <source>
        <dbReference type="ARBA" id="ARBA00030639"/>
    </source>
</evidence>
<dbReference type="OrthoDB" id="9803155at2"/>
<keyword evidence="8" id="KW-0418">Kinase</keyword>
<dbReference type="PANTHER" id="PTHR23342">
    <property type="entry name" value="N-ACETYLGLUTAMATE SYNTHASE"/>
    <property type="match status" value="1"/>
</dbReference>
<keyword evidence="9" id="KW-0067">ATP-binding</keyword>
<evidence type="ECO:0000256" key="5">
    <source>
        <dbReference type="ARBA" id="ARBA00022605"/>
    </source>
</evidence>
<dbReference type="STRING" id="1480694.DC28_03495"/>
<dbReference type="InterPro" id="IPR036393">
    <property type="entry name" value="AceGlu_kinase-like_sf"/>
</dbReference>
<evidence type="ECO:0000256" key="10">
    <source>
        <dbReference type="ARBA" id="ARBA00030178"/>
    </source>
</evidence>
<evidence type="ECO:0000259" key="13">
    <source>
        <dbReference type="Pfam" id="PF00696"/>
    </source>
</evidence>
<comment type="catalytic activity">
    <reaction evidence="12">
        <text>N-acetyl-L-glutamate + ATP = N-acetyl-L-glutamyl 5-phosphate + ADP</text>
        <dbReference type="Rhea" id="RHEA:14629"/>
        <dbReference type="ChEBI" id="CHEBI:30616"/>
        <dbReference type="ChEBI" id="CHEBI:44337"/>
        <dbReference type="ChEBI" id="CHEBI:57936"/>
        <dbReference type="ChEBI" id="CHEBI:456216"/>
        <dbReference type="EC" id="2.7.2.8"/>
    </reaction>
</comment>
<evidence type="ECO:0000256" key="12">
    <source>
        <dbReference type="ARBA" id="ARBA00048141"/>
    </source>
</evidence>
<dbReference type="PANTHER" id="PTHR23342:SF0">
    <property type="entry name" value="N-ACETYLGLUTAMATE SYNTHASE, MITOCHONDRIAL"/>
    <property type="match status" value="1"/>
</dbReference>
<dbReference type="EMBL" id="JNUP01000027">
    <property type="protein sequence ID" value="KGE73458.1"/>
    <property type="molecule type" value="Genomic_DNA"/>
</dbReference>
<dbReference type="RefSeq" id="WP_037545956.1">
    <property type="nucleotide sequence ID" value="NZ_JNUP01000027.1"/>
</dbReference>
<accession>A0A098R1A5</accession>
<dbReference type="eggNOG" id="COG0548">
    <property type="taxonomic scope" value="Bacteria"/>
</dbReference>
<evidence type="ECO:0000256" key="2">
    <source>
        <dbReference type="ARBA" id="ARBA00013065"/>
    </source>
</evidence>
<dbReference type="GO" id="GO:0006526">
    <property type="term" value="P:L-arginine biosynthetic process"/>
    <property type="evidence" value="ECO:0007669"/>
    <property type="project" value="UniProtKB-KW"/>
</dbReference>
<evidence type="ECO:0000256" key="7">
    <source>
        <dbReference type="ARBA" id="ARBA00022741"/>
    </source>
</evidence>
<name>A0A098R1A5_9SPIO</name>
<dbReference type="AlphaFoldDB" id="A0A098R1A5"/>
<protein>
    <recommendedName>
        <fullName evidence="3">Acetylglutamate kinase</fullName>
        <ecNumber evidence="2">2.7.2.8</ecNumber>
    </recommendedName>
    <alternativeName>
        <fullName evidence="10">N-acetyl-L-glutamate 5-phosphotransferase</fullName>
    </alternativeName>
    <alternativeName>
        <fullName evidence="11">NAG kinase</fullName>
    </alternativeName>
</protein>
<dbReference type="InterPro" id="IPR001048">
    <property type="entry name" value="Asp/Glu/Uridylate_kinase"/>
</dbReference>